<dbReference type="Pfam" id="PF03151">
    <property type="entry name" value="TPT"/>
    <property type="match status" value="1"/>
</dbReference>
<gene>
    <name evidence="7" type="ORF">GIB67_032089</name>
</gene>
<protein>
    <recommendedName>
        <fullName evidence="6">Sugar phosphate transporter domain-containing protein</fullName>
    </recommendedName>
</protein>
<evidence type="ECO:0000313" key="7">
    <source>
        <dbReference type="EMBL" id="KAF6159318.1"/>
    </source>
</evidence>
<dbReference type="EMBL" id="JACGCM010001193">
    <property type="protein sequence ID" value="KAF6159318.1"/>
    <property type="molecule type" value="Genomic_DNA"/>
</dbReference>
<evidence type="ECO:0000313" key="8">
    <source>
        <dbReference type="Proteomes" id="UP000541444"/>
    </source>
</evidence>
<organism evidence="7 8">
    <name type="scientific">Kingdonia uniflora</name>
    <dbReference type="NCBI Taxonomy" id="39325"/>
    <lineage>
        <taxon>Eukaryota</taxon>
        <taxon>Viridiplantae</taxon>
        <taxon>Streptophyta</taxon>
        <taxon>Embryophyta</taxon>
        <taxon>Tracheophyta</taxon>
        <taxon>Spermatophyta</taxon>
        <taxon>Magnoliopsida</taxon>
        <taxon>Ranunculales</taxon>
        <taxon>Circaeasteraceae</taxon>
        <taxon>Kingdonia</taxon>
    </lineage>
</organism>
<dbReference type="InterPro" id="IPR004853">
    <property type="entry name" value="Sugar_P_trans_dom"/>
</dbReference>
<dbReference type="PANTHER" id="PTHR11132">
    <property type="entry name" value="SOLUTE CARRIER FAMILY 35"/>
    <property type="match status" value="1"/>
</dbReference>
<feature type="transmembrane region" description="Helical" evidence="5">
    <location>
        <begin position="12"/>
        <end position="35"/>
    </location>
</feature>
<dbReference type="AlphaFoldDB" id="A0A7J7MX91"/>
<feature type="domain" description="Sugar phosphate transporter" evidence="6">
    <location>
        <begin position="9"/>
        <end position="172"/>
    </location>
</feature>
<reference evidence="7 8" key="1">
    <citation type="journal article" date="2020" name="IScience">
        <title>Genome Sequencing of the Endangered Kingdonia uniflora (Circaeasteraceae, Ranunculales) Reveals Potential Mechanisms of Evolutionary Specialization.</title>
        <authorList>
            <person name="Sun Y."/>
            <person name="Deng T."/>
            <person name="Zhang A."/>
            <person name="Moore M.J."/>
            <person name="Landis J.B."/>
            <person name="Lin N."/>
            <person name="Zhang H."/>
            <person name="Zhang X."/>
            <person name="Huang J."/>
            <person name="Zhang X."/>
            <person name="Sun H."/>
            <person name="Wang H."/>
        </authorList>
    </citation>
    <scope>NUCLEOTIDE SEQUENCE [LARGE SCALE GENOMIC DNA]</scope>
    <source>
        <strain evidence="7">TB1705</strain>
        <tissue evidence="7">Leaf</tissue>
    </source>
</reference>
<proteinExistence type="predicted"/>
<dbReference type="Proteomes" id="UP000541444">
    <property type="component" value="Unassembled WGS sequence"/>
</dbReference>
<feature type="transmembrane region" description="Helical" evidence="5">
    <location>
        <begin position="55"/>
        <end position="74"/>
    </location>
</feature>
<keyword evidence="8" id="KW-1185">Reference proteome</keyword>
<evidence type="ECO:0000256" key="5">
    <source>
        <dbReference type="SAM" id="Phobius"/>
    </source>
</evidence>
<keyword evidence="3 5" id="KW-1133">Transmembrane helix</keyword>
<dbReference type="SUPFAM" id="SSF103481">
    <property type="entry name" value="Multidrug resistance efflux transporter EmrE"/>
    <property type="match status" value="1"/>
</dbReference>
<dbReference type="Gene3D" id="3.40.50.720">
    <property type="entry name" value="NAD(P)-binding Rossmann-like Domain"/>
    <property type="match status" value="1"/>
</dbReference>
<dbReference type="InterPro" id="IPR037185">
    <property type="entry name" value="EmrE-like"/>
</dbReference>
<evidence type="ECO:0000256" key="2">
    <source>
        <dbReference type="ARBA" id="ARBA00022692"/>
    </source>
</evidence>
<sequence length="277" mass="31083">MLCLDMRANLTAILFGLQVLKVFLLSITITTFQFAIGTTLVLFMWIFNLHKRPKITSLVAILPLAIMHTMGNLFTNMTLGKVVSFTHTIKAMEPFFSILLSAMFLGVMPTFWVVSCLVPIVGGVALTSISEASFNWIGFWSAMASNMTFQSRNVLSKKFMVNKKGLNAKNLCIKALVAGIFFHVYQMGYEILHFCLASNMTDEEINKGILFPSISSIRHITTKVGATVVRKGVVEKLAEGHGDIKTKKLMHISEEETNEYAAQSMWYPLYHPFVHEK</sequence>
<evidence type="ECO:0000256" key="3">
    <source>
        <dbReference type="ARBA" id="ARBA00022989"/>
    </source>
</evidence>
<evidence type="ECO:0000259" key="6">
    <source>
        <dbReference type="Pfam" id="PF03151"/>
    </source>
</evidence>
<comment type="caution">
    <text evidence="7">The sequence shown here is derived from an EMBL/GenBank/DDBJ whole genome shotgun (WGS) entry which is preliminary data.</text>
</comment>
<keyword evidence="2 5" id="KW-0812">Transmembrane</keyword>
<dbReference type="OrthoDB" id="6418713at2759"/>
<comment type="subcellular location">
    <subcellularLocation>
        <location evidence="1">Membrane</location>
        <topology evidence="1">Multi-pass membrane protein</topology>
    </subcellularLocation>
</comment>
<dbReference type="InterPro" id="IPR050186">
    <property type="entry name" value="TPT_transporter"/>
</dbReference>
<accession>A0A7J7MX91</accession>
<keyword evidence="4 5" id="KW-0472">Membrane</keyword>
<evidence type="ECO:0000256" key="1">
    <source>
        <dbReference type="ARBA" id="ARBA00004141"/>
    </source>
</evidence>
<dbReference type="GO" id="GO:0016020">
    <property type="term" value="C:membrane"/>
    <property type="evidence" value="ECO:0007669"/>
    <property type="project" value="UniProtKB-SubCell"/>
</dbReference>
<evidence type="ECO:0000256" key="4">
    <source>
        <dbReference type="ARBA" id="ARBA00023136"/>
    </source>
</evidence>
<feature type="transmembrane region" description="Helical" evidence="5">
    <location>
        <begin position="95"/>
        <end position="121"/>
    </location>
</feature>
<name>A0A7J7MX91_9MAGN</name>